<dbReference type="NCBIfam" id="TIGR00277">
    <property type="entry name" value="HDIG"/>
    <property type="match status" value="1"/>
</dbReference>
<evidence type="ECO:0000313" key="2">
    <source>
        <dbReference type="EMBL" id="QGY40738.1"/>
    </source>
</evidence>
<protein>
    <submittedName>
        <fullName evidence="2">HDIG domain-containing protein</fullName>
    </submittedName>
</protein>
<reference evidence="2 3" key="1">
    <citation type="submission" date="2019-11" db="EMBL/GenBank/DDBJ databases">
        <authorList>
            <person name="Zheng R.K."/>
            <person name="Sun C.M."/>
        </authorList>
    </citation>
    <scope>NUCLEOTIDE SEQUENCE [LARGE SCALE GENOMIC DNA]</scope>
    <source>
        <strain evidence="2 3">SRB007</strain>
    </source>
</reference>
<sequence>MNSNVKPEIVGEIPVCPLPAPPPVIIDPTLPVPDDRECATYWERYKMLDNVAEHSREVARVATFVAERGKALGLNVDVATVRASALLHDIAKTYTIRHGGNHSQLGGAWTMDITGNPAIAVGITHHVYWHFAMDIDKYFTPLAVIYADKRVRHNRLVSIETRFKDLTSRYGINDYIRRRIEITRTQSVDLENLLSDTLEVNLNECDFDSGRLV</sequence>
<dbReference type="SUPFAM" id="SSF109604">
    <property type="entry name" value="HD-domain/PDEase-like"/>
    <property type="match status" value="1"/>
</dbReference>
<dbReference type="InterPro" id="IPR003607">
    <property type="entry name" value="HD/PDEase_dom"/>
</dbReference>
<dbReference type="Gene3D" id="1.10.3210.10">
    <property type="entry name" value="Hypothetical protein af1432"/>
    <property type="match status" value="1"/>
</dbReference>
<feature type="domain" description="HD" evidence="1">
    <location>
        <begin position="51"/>
        <end position="106"/>
    </location>
</feature>
<dbReference type="InterPro" id="IPR006674">
    <property type="entry name" value="HD_domain"/>
</dbReference>
<dbReference type="Proteomes" id="UP000428328">
    <property type="component" value="Chromosome"/>
</dbReference>
<dbReference type="RefSeq" id="WP_158948326.1">
    <property type="nucleotide sequence ID" value="NZ_CP046400.1"/>
</dbReference>
<proteinExistence type="predicted"/>
<dbReference type="AlphaFoldDB" id="A0A6I6JIE7"/>
<organism evidence="2 3">
    <name type="scientific">Pseudodesulfovibrio cashew</name>
    <dbReference type="NCBI Taxonomy" id="2678688"/>
    <lineage>
        <taxon>Bacteria</taxon>
        <taxon>Pseudomonadati</taxon>
        <taxon>Thermodesulfobacteriota</taxon>
        <taxon>Desulfovibrionia</taxon>
        <taxon>Desulfovibrionales</taxon>
        <taxon>Desulfovibrionaceae</taxon>
    </lineage>
</organism>
<evidence type="ECO:0000313" key="3">
    <source>
        <dbReference type="Proteomes" id="UP000428328"/>
    </source>
</evidence>
<dbReference type="EMBL" id="CP046400">
    <property type="protein sequence ID" value="QGY40738.1"/>
    <property type="molecule type" value="Genomic_DNA"/>
</dbReference>
<dbReference type="InterPro" id="IPR006675">
    <property type="entry name" value="HDIG_dom"/>
</dbReference>
<dbReference type="CDD" id="cd00077">
    <property type="entry name" value="HDc"/>
    <property type="match status" value="1"/>
</dbReference>
<dbReference type="KEGG" id="psel:GM415_11580"/>
<keyword evidence="3" id="KW-1185">Reference proteome</keyword>
<name>A0A6I6JIE7_9BACT</name>
<gene>
    <name evidence="2" type="ORF">GM415_11580</name>
</gene>
<evidence type="ECO:0000259" key="1">
    <source>
        <dbReference type="Pfam" id="PF01966"/>
    </source>
</evidence>
<accession>A0A6I6JIE7</accession>
<dbReference type="Pfam" id="PF01966">
    <property type="entry name" value="HD"/>
    <property type="match status" value="1"/>
</dbReference>